<evidence type="ECO:0000313" key="2">
    <source>
        <dbReference type="EMBL" id="KAK1417508.1"/>
    </source>
</evidence>
<evidence type="ECO:0000256" key="1">
    <source>
        <dbReference type="SAM" id="MobiDB-lite"/>
    </source>
</evidence>
<accession>A0AAD8K7Q1</accession>
<proteinExistence type="predicted"/>
<feature type="region of interest" description="Disordered" evidence="1">
    <location>
        <begin position="63"/>
        <end position="83"/>
    </location>
</feature>
<gene>
    <name evidence="2" type="ORF">QVD17_26637</name>
</gene>
<sequence length="117" mass="12921">MCVNVNKAQPISNIFIKPISSSSSFSSAADLRLLRSLLPDFRAHRQLCYFSLASPSVTASPISERFSNPSTLNGSEGKPLTDSEVIPFRGATKHYQASDRFRGNFIQRPLRGYQTAP</sequence>
<dbReference type="Proteomes" id="UP001229421">
    <property type="component" value="Unassembled WGS sequence"/>
</dbReference>
<keyword evidence="3" id="KW-1185">Reference proteome</keyword>
<reference evidence="2" key="1">
    <citation type="journal article" date="2023" name="bioRxiv">
        <title>Improved chromosome-level genome assembly for marigold (Tagetes erecta).</title>
        <authorList>
            <person name="Jiang F."/>
            <person name="Yuan L."/>
            <person name="Wang S."/>
            <person name="Wang H."/>
            <person name="Xu D."/>
            <person name="Wang A."/>
            <person name="Fan W."/>
        </authorList>
    </citation>
    <scope>NUCLEOTIDE SEQUENCE</scope>
    <source>
        <strain evidence="2">WSJ</strain>
        <tissue evidence="2">Leaf</tissue>
    </source>
</reference>
<dbReference type="EMBL" id="JAUHHV010000007">
    <property type="protein sequence ID" value="KAK1417508.1"/>
    <property type="molecule type" value="Genomic_DNA"/>
</dbReference>
<organism evidence="2 3">
    <name type="scientific">Tagetes erecta</name>
    <name type="common">African marigold</name>
    <dbReference type="NCBI Taxonomy" id="13708"/>
    <lineage>
        <taxon>Eukaryota</taxon>
        <taxon>Viridiplantae</taxon>
        <taxon>Streptophyta</taxon>
        <taxon>Embryophyta</taxon>
        <taxon>Tracheophyta</taxon>
        <taxon>Spermatophyta</taxon>
        <taxon>Magnoliopsida</taxon>
        <taxon>eudicotyledons</taxon>
        <taxon>Gunneridae</taxon>
        <taxon>Pentapetalae</taxon>
        <taxon>asterids</taxon>
        <taxon>campanulids</taxon>
        <taxon>Asterales</taxon>
        <taxon>Asteraceae</taxon>
        <taxon>Asteroideae</taxon>
        <taxon>Heliantheae alliance</taxon>
        <taxon>Tageteae</taxon>
        <taxon>Tagetes</taxon>
    </lineage>
</organism>
<dbReference type="AlphaFoldDB" id="A0AAD8K7Q1"/>
<comment type="caution">
    <text evidence="2">The sequence shown here is derived from an EMBL/GenBank/DDBJ whole genome shotgun (WGS) entry which is preliminary data.</text>
</comment>
<feature type="compositionally biased region" description="Polar residues" evidence="1">
    <location>
        <begin position="63"/>
        <end position="74"/>
    </location>
</feature>
<protein>
    <submittedName>
        <fullName evidence="2">Uncharacterized protein</fullName>
    </submittedName>
</protein>
<name>A0AAD8K7Q1_TARER</name>
<evidence type="ECO:0000313" key="3">
    <source>
        <dbReference type="Proteomes" id="UP001229421"/>
    </source>
</evidence>